<evidence type="ECO:0000313" key="1">
    <source>
        <dbReference type="EMBL" id="CAB4021475.1"/>
    </source>
</evidence>
<organism evidence="1 2">
    <name type="scientific">Paramuricea clavata</name>
    <name type="common">Red gorgonian</name>
    <name type="synonym">Violescent sea-whip</name>
    <dbReference type="NCBI Taxonomy" id="317549"/>
    <lineage>
        <taxon>Eukaryota</taxon>
        <taxon>Metazoa</taxon>
        <taxon>Cnidaria</taxon>
        <taxon>Anthozoa</taxon>
        <taxon>Octocorallia</taxon>
        <taxon>Malacalcyonacea</taxon>
        <taxon>Plexauridae</taxon>
        <taxon>Paramuricea</taxon>
    </lineage>
</organism>
<dbReference type="EMBL" id="CACRXK020011455">
    <property type="protein sequence ID" value="CAB4021475.1"/>
    <property type="molecule type" value="Genomic_DNA"/>
</dbReference>
<gene>
    <name evidence="1" type="ORF">PACLA_8A082542</name>
</gene>
<keyword evidence="2" id="KW-1185">Reference proteome</keyword>
<sequence>MEEITGMFLSLFSLFVNATPRVSLREPIDPTSDTEEEGVDDDRWQPYINKEYENFHTHEQLSSVSVNKRLTDYTRLDDAWSQRSYWESIRRSLWTTLSITVAMFVPTAFTMAFLYADLNTTDLCLEWQSHNNTLPFSVKRLRVIGDSVEAVIANLWFPLTMVVVFGWKEFKLRCPPFTLLLSSEKQ</sequence>
<evidence type="ECO:0000313" key="2">
    <source>
        <dbReference type="Proteomes" id="UP001152795"/>
    </source>
</evidence>
<comment type="caution">
    <text evidence="1">The sequence shown here is derived from an EMBL/GenBank/DDBJ whole genome shotgun (WGS) entry which is preliminary data.</text>
</comment>
<dbReference type="AlphaFoldDB" id="A0A6S7IQG9"/>
<name>A0A6S7IQG9_PARCT</name>
<dbReference type="Proteomes" id="UP001152795">
    <property type="component" value="Unassembled WGS sequence"/>
</dbReference>
<proteinExistence type="predicted"/>
<reference evidence="1" key="1">
    <citation type="submission" date="2020-04" db="EMBL/GenBank/DDBJ databases">
        <authorList>
            <person name="Alioto T."/>
            <person name="Alioto T."/>
            <person name="Gomez Garrido J."/>
        </authorList>
    </citation>
    <scope>NUCLEOTIDE SEQUENCE</scope>
    <source>
        <strain evidence="1">A484AB</strain>
    </source>
</reference>
<protein>
    <submittedName>
        <fullName evidence="1">Uncharacterized protein</fullName>
    </submittedName>
</protein>
<accession>A0A6S7IQG9</accession>